<accession>A0ABR8W2W2</accession>
<evidence type="ECO:0000259" key="3">
    <source>
        <dbReference type="Pfam" id="PF01551"/>
    </source>
</evidence>
<gene>
    <name evidence="4" type="ORF">H9633_03405</name>
</gene>
<feature type="domain" description="M23ase beta-sheet core" evidence="3">
    <location>
        <begin position="324"/>
        <end position="424"/>
    </location>
</feature>
<dbReference type="InterPro" id="IPR011055">
    <property type="entry name" value="Dup_hybrid_motif"/>
</dbReference>
<feature type="region of interest" description="Disordered" evidence="1">
    <location>
        <begin position="106"/>
        <end position="138"/>
    </location>
</feature>
<protein>
    <submittedName>
        <fullName evidence="4">M23 family metallopeptidase</fullName>
    </submittedName>
</protein>
<dbReference type="CDD" id="cd12797">
    <property type="entry name" value="M23_peptidase"/>
    <property type="match status" value="1"/>
</dbReference>
<feature type="compositionally biased region" description="Polar residues" evidence="1">
    <location>
        <begin position="19"/>
        <end position="34"/>
    </location>
</feature>
<feature type="compositionally biased region" description="Basic and acidic residues" evidence="1">
    <location>
        <begin position="126"/>
        <end position="138"/>
    </location>
</feature>
<keyword evidence="2" id="KW-0812">Transmembrane</keyword>
<dbReference type="Pfam" id="PF01551">
    <property type="entry name" value="Peptidase_M23"/>
    <property type="match status" value="1"/>
</dbReference>
<keyword evidence="5" id="KW-1185">Reference proteome</keyword>
<feature type="region of interest" description="Disordered" evidence="1">
    <location>
        <begin position="1"/>
        <end position="36"/>
    </location>
</feature>
<evidence type="ECO:0000256" key="2">
    <source>
        <dbReference type="SAM" id="Phobius"/>
    </source>
</evidence>
<dbReference type="InterPro" id="IPR050570">
    <property type="entry name" value="Cell_wall_metabolism_enzyme"/>
</dbReference>
<reference evidence="4 5" key="1">
    <citation type="submission" date="2020-08" db="EMBL/GenBank/DDBJ databases">
        <title>A Genomic Blueprint of the Chicken Gut Microbiome.</title>
        <authorList>
            <person name="Gilroy R."/>
            <person name="Ravi A."/>
            <person name="Getino M."/>
            <person name="Pursley I."/>
            <person name="Horton D.L."/>
            <person name="Alikhan N.-F."/>
            <person name="Baker D."/>
            <person name="Gharbi K."/>
            <person name="Hall N."/>
            <person name="Watson M."/>
            <person name="Adriaenssens E.M."/>
            <person name="Foster-Nyarko E."/>
            <person name="Jarju S."/>
            <person name="Secka A."/>
            <person name="Antonio M."/>
            <person name="Oren A."/>
            <person name="Chaudhuri R."/>
            <person name="La Ragione R.M."/>
            <person name="Hildebrand F."/>
            <person name="Pallen M.J."/>
        </authorList>
    </citation>
    <scope>NUCLEOTIDE SEQUENCE [LARGE SCALE GENOMIC DNA]</scope>
    <source>
        <strain evidence="4 5">Re1</strain>
    </source>
</reference>
<dbReference type="SUPFAM" id="SSF51261">
    <property type="entry name" value="Duplicated hybrid motif"/>
    <property type="match status" value="1"/>
</dbReference>
<feature type="transmembrane region" description="Helical" evidence="2">
    <location>
        <begin position="41"/>
        <end position="60"/>
    </location>
</feature>
<comment type="caution">
    <text evidence="4">The sequence shown here is derived from an EMBL/GenBank/DDBJ whole genome shotgun (WGS) entry which is preliminary data.</text>
</comment>
<dbReference type="PANTHER" id="PTHR21666">
    <property type="entry name" value="PEPTIDASE-RELATED"/>
    <property type="match status" value="1"/>
</dbReference>
<dbReference type="PANTHER" id="PTHR21666:SF270">
    <property type="entry name" value="MUREIN HYDROLASE ACTIVATOR ENVC"/>
    <property type="match status" value="1"/>
</dbReference>
<proteinExistence type="predicted"/>
<name>A0ABR8W2W2_9MICO</name>
<keyword evidence="2" id="KW-1133">Transmembrane helix</keyword>
<dbReference type="Gene3D" id="2.70.70.10">
    <property type="entry name" value="Glucose Permease (Domain IIA)"/>
    <property type="match status" value="1"/>
</dbReference>
<dbReference type="InterPro" id="IPR016047">
    <property type="entry name" value="M23ase_b-sheet_dom"/>
</dbReference>
<keyword evidence="2" id="KW-0472">Membrane</keyword>
<dbReference type="Proteomes" id="UP000611521">
    <property type="component" value="Unassembled WGS sequence"/>
</dbReference>
<evidence type="ECO:0000313" key="4">
    <source>
        <dbReference type="EMBL" id="MBD8011345.1"/>
    </source>
</evidence>
<feature type="transmembrane region" description="Helical" evidence="2">
    <location>
        <begin position="199"/>
        <end position="221"/>
    </location>
</feature>
<dbReference type="EMBL" id="JACSPX010000001">
    <property type="protein sequence ID" value="MBD8011345.1"/>
    <property type="molecule type" value="Genomic_DNA"/>
</dbReference>
<evidence type="ECO:0000313" key="5">
    <source>
        <dbReference type="Proteomes" id="UP000611521"/>
    </source>
</evidence>
<evidence type="ECO:0000256" key="1">
    <source>
        <dbReference type="SAM" id="MobiDB-lite"/>
    </source>
</evidence>
<organism evidence="4 5">
    <name type="scientific">Microbacterium commune</name>
    <dbReference type="NCBI Taxonomy" id="2762219"/>
    <lineage>
        <taxon>Bacteria</taxon>
        <taxon>Bacillati</taxon>
        <taxon>Actinomycetota</taxon>
        <taxon>Actinomycetes</taxon>
        <taxon>Micrococcales</taxon>
        <taxon>Microbacteriaceae</taxon>
        <taxon>Microbacterium</taxon>
    </lineage>
</organism>
<sequence>MPPEHTENAAAPTRRSNRLRTATEVSANSTTPNADQVVPSSASAVAAAAAVTAAAVSAAASSRRARRMAASGSAEGQSVTEPESVIAAPAAVIAEIVASVASAASTAPAPAVREEPAEIVDPAASESDKDALTEATGSDKDAFTAASAAFGFRPVDDAPVDDVPADDQSVDEVPVADKPVSAGVVVPHVAPRRARVSRFVAAGASLGVMGVAGLIAVSMTLPVSAVAATQGGASASLVAGATAASSTKVGEGEIQAFVAPADVQDESLARSDSYSSVSLAQVAAEEGIKFSESLYTNDPEAAIQWPFKVGVAMSSPYGQRWGRLHAGIDLVPGEGAPIQAIADGTVRIATESGGAYGVTIYIDHVIDGQVVTSHYAHMQHGSMQVKAGDKVTVGQVIGHVGNTGRSYGAHLHFEIIINGSTVDPLPWMQRNAGRYDY</sequence>